<protein>
    <recommendedName>
        <fullName evidence="4">N-acetyltransferase domain-containing protein</fullName>
    </recommendedName>
</protein>
<dbReference type="eggNOG" id="ENOG502T9ZY">
    <property type="taxonomic scope" value="Eukaryota"/>
</dbReference>
<dbReference type="InterPro" id="IPR000182">
    <property type="entry name" value="GNAT_dom"/>
</dbReference>
<dbReference type="STRING" id="1220926.S2KKJ1"/>
<dbReference type="VEuPathDB" id="FungiDB:HMPREF1544_00339"/>
<proteinExistence type="predicted"/>
<dbReference type="Pfam" id="PF00583">
    <property type="entry name" value="Acetyltransf_1"/>
    <property type="match status" value="1"/>
</dbReference>
<dbReference type="Gene3D" id="3.40.630.30">
    <property type="match status" value="1"/>
</dbReference>
<dbReference type="PANTHER" id="PTHR13947">
    <property type="entry name" value="GNAT FAMILY N-ACETYLTRANSFERASE"/>
    <property type="match status" value="1"/>
</dbReference>
<dbReference type="Proteomes" id="UP000014254">
    <property type="component" value="Unassembled WGS sequence"/>
</dbReference>
<dbReference type="PANTHER" id="PTHR13947:SF37">
    <property type="entry name" value="LD18367P"/>
    <property type="match status" value="1"/>
</dbReference>
<keyword evidence="3" id="KW-1133">Transmembrane helix</keyword>
<dbReference type="EMBL" id="KE123897">
    <property type="protein sequence ID" value="EPB92900.1"/>
    <property type="molecule type" value="Genomic_DNA"/>
</dbReference>
<keyword evidence="3" id="KW-0472">Membrane</keyword>
<evidence type="ECO:0000259" key="4">
    <source>
        <dbReference type="Pfam" id="PF00583"/>
    </source>
</evidence>
<evidence type="ECO:0000256" key="1">
    <source>
        <dbReference type="ARBA" id="ARBA00022679"/>
    </source>
</evidence>
<sequence>MASSTSAASTAATDSNTKNDNLNTETPRLILRTYKASDHDQIDHLFYSTYFALVPEGVKCKLKSPLFWVMWIAFYSYLLGIVPVLLSGMNFPGWASTALKIFFTFAWSIVSFAGIFVVTDRFEVVDKVEQVRQNDLSDPEVYYLNWTKEEVQVDEDDNEKAGKKRVTFDKDAKPATELVRTQKPLEEQAPSHFWVLTLDNRPCGMVGLAHYKEQLKSNRPLQPPAWKLLAAAALARYRLPVPESLKDLQAKMPTPVFAEPHEPKKATLQRLAIKTEYQDCNLSTLLIDRAMSWADEKGIETVEAKTNELETKAARILSIQHGFKLVKTEKKGWFGQHEKTWTCDVKEWMAAHEEGAKTYKKK</sequence>
<reference evidence="6" key="1">
    <citation type="submission" date="2013-05" db="EMBL/GenBank/DDBJ databases">
        <title>The Genome sequence of Mucor circinelloides f. circinelloides 1006PhL.</title>
        <authorList>
            <consortium name="The Broad Institute Genomics Platform"/>
            <person name="Cuomo C."/>
            <person name="Earl A."/>
            <person name="Findley K."/>
            <person name="Lee S.C."/>
            <person name="Walker B."/>
            <person name="Young S."/>
            <person name="Zeng Q."/>
            <person name="Gargeya S."/>
            <person name="Fitzgerald M."/>
            <person name="Haas B."/>
            <person name="Abouelleil A."/>
            <person name="Allen A.W."/>
            <person name="Alvarado L."/>
            <person name="Arachchi H.M."/>
            <person name="Berlin A.M."/>
            <person name="Chapman S.B."/>
            <person name="Gainer-Dewar J."/>
            <person name="Goldberg J."/>
            <person name="Griggs A."/>
            <person name="Gujja S."/>
            <person name="Hansen M."/>
            <person name="Howarth C."/>
            <person name="Imamovic A."/>
            <person name="Ireland A."/>
            <person name="Larimer J."/>
            <person name="McCowan C."/>
            <person name="Murphy C."/>
            <person name="Pearson M."/>
            <person name="Poon T.W."/>
            <person name="Priest M."/>
            <person name="Roberts A."/>
            <person name="Saif S."/>
            <person name="Shea T."/>
            <person name="Sisk P."/>
            <person name="Sykes S."/>
            <person name="Wortman J."/>
            <person name="Nusbaum C."/>
            <person name="Birren B."/>
        </authorList>
    </citation>
    <scope>NUCLEOTIDE SEQUENCE [LARGE SCALE GENOMIC DNA]</scope>
    <source>
        <strain evidence="6">1006PhL</strain>
    </source>
</reference>
<evidence type="ECO:0000313" key="5">
    <source>
        <dbReference type="EMBL" id="EPB92900.1"/>
    </source>
</evidence>
<dbReference type="AlphaFoldDB" id="S2KKJ1"/>
<accession>S2KKJ1</accession>
<gene>
    <name evidence="5" type="ORF">HMPREF1544_00339</name>
</gene>
<feature type="transmembrane region" description="Helical" evidence="3">
    <location>
        <begin position="66"/>
        <end position="86"/>
    </location>
</feature>
<organism evidence="5 6">
    <name type="scientific">Mucor circinelloides f. circinelloides (strain 1006PhL)</name>
    <name type="common">Mucormycosis agent</name>
    <name type="synonym">Calyptromyces circinelloides</name>
    <dbReference type="NCBI Taxonomy" id="1220926"/>
    <lineage>
        <taxon>Eukaryota</taxon>
        <taxon>Fungi</taxon>
        <taxon>Fungi incertae sedis</taxon>
        <taxon>Mucoromycota</taxon>
        <taxon>Mucoromycotina</taxon>
        <taxon>Mucoromycetes</taxon>
        <taxon>Mucorales</taxon>
        <taxon>Mucorineae</taxon>
        <taxon>Mucoraceae</taxon>
        <taxon>Mucor</taxon>
    </lineage>
</organism>
<feature type="compositionally biased region" description="Low complexity" evidence="2">
    <location>
        <begin position="1"/>
        <end position="15"/>
    </location>
</feature>
<evidence type="ECO:0000256" key="3">
    <source>
        <dbReference type="SAM" id="Phobius"/>
    </source>
</evidence>
<name>S2KKJ1_MUCC1</name>
<feature type="domain" description="N-acetyltransferase" evidence="4">
    <location>
        <begin position="181"/>
        <end position="315"/>
    </location>
</feature>
<dbReference type="InterPro" id="IPR016181">
    <property type="entry name" value="Acyl_CoA_acyltransferase"/>
</dbReference>
<evidence type="ECO:0000256" key="2">
    <source>
        <dbReference type="SAM" id="MobiDB-lite"/>
    </source>
</evidence>
<dbReference type="SUPFAM" id="SSF55729">
    <property type="entry name" value="Acyl-CoA N-acyltransferases (Nat)"/>
    <property type="match status" value="1"/>
</dbReference>
<evidence type="ECO:0000313" key="6">
    <source>
        <dbReference type="Proteomes" id="UP000014254"/>
    </source>
</evidence>
<feature type="region of interest" description="Disordered" evidence="2">
    <location>
        <begin position="1"/>
        <end position="21"/>
    </location>
</feature>
<dbReference type="InParanoid" id="S2KKJ1"/>
<feature type="transmembrane region" description="Helical" evidence="3">
    <location>
        <begin position="98"/>
        <end position="118"/>
    </location>
</feature>
<dbReference type="InterPro" id="IPR050769">
    <property type="entry name" value="NAT_camello-type"/>
</dbReference>
<dbReference type="GO" id="GO:0008080">
    <property type="term" value="F:N-acetyltransferase activity"/>
    <property type="evidence" value="ECO:0007669"/>
    <property type="project" value="InterPro"/>
</dbReference>
<dbReference type="OMA" id="GWFGQHE"/>
<keyword evidence="1" id="KW-0808">Transferase</keyword>
<keyword evidence="3" id="KW-0812">Transmembrane</keyword>
<dbReference type="OrthoDB" id="2317955at2759"/>
<keyword evidence="6" id="KW-1185">Reference proteome</keyword>